<feature type="transmembrane region" description="Helical" evidence="1">
    <location>
        <begin position="57"/>
        <end position="77"/>
    </location>
</feature>
<name>A0ABQ7G266_DUNSA</name>
<evidence type="ECO:0000313" key="3">
    <source>
        <dbReference type="Proteomes" id="UP000815325"/>
    </source>
</evidence>
<keyword evidence="1" id="KW-0812">Transmembrane</keyword>
<dbReference type="EMBL" id="MU070260">
    <property type="protein sequence ID" value="KAF5828690.1"/>
    <property type="molecule type" value="Genomic_DNA"/>
</dbReference>
<evidence type="ECO:0000313" key="2">
    <source>
        <dbReference type="EMBL" id="KAF5828690.1"/>
    </source>
</evidence>
<gene>
    <name evidence="2" type="ORF">DUNSADRAFT_17214</name>
</gene>
<feature type="transmembrane region" description="Helical" evidence="1">
    <location>
        <begin position="28"/>
        <end position="45"/>
    </location>
</feature>
<reference evidence="2" key="1">
    <citation type="submission" date="2017-08" db="EMBL/GenBank/DDBJ databases">
        <authorList>
            <person name="Polle J.E."/>
            <person name="Barry K."/>
            <person name="Cushman J."/>
            <person name="Schmutz J."/>
            <person name="Tran D."/>
            <person name="Hathwaick L.T."/>
            <person name="Yim W.C."/>
            <person name="Jenkins J."/>
            <person name="Mckie-Krisberg Z.M."/>
            <person name="Prochnik S."/>
            <person name="Lindquist E."/>
            <person name="Dockter R.B."/>
            <person name="Adam C."/>
            <person name="Molina H."/>
            <person name="Bunkerborg J."/>
            <person name="Jin E."/>
            <person name="Buchheim M."/>
            <person name="Magnuson J."/>
        </authorList>
    </citation>
    <scope>NUCLEOTIDE SEQUENCE</scope>
    <source>
        <strain evidence="2">CCAP 19/18</strain>
    </source>
</reference>
<keyword evidence="1" id="KW-1133">Transmembrane helix</keyword>
<accession>A0ABQ7G266</accession>
<feature type="transmembrane region" description="Helical" evidence="1">
    <location>
        <begin position="89"/>
        <end position="113"/>
    </location>
</feature>
<protein>
    <submittedName>
        <fullName evidence="2">Uncharacterized protein</fullName>
    </submittedName>
</protein>
<comment type="caution">
    <text evidence="2">The sequence shown here is derived from an EMBL/GenBank/DDBJ whole genome shotgun (WGS) entry which is preliminary data.</text>
</comment>
<dbReference type="Proteomes" id="UP000815325">
    <property type="component" value="Unassembled WGS sequence"/>
</dbReference>
<sequence length="1047" mass="112117">MLPLRGRASTSREFQAFRSFVVTQSSRNVGNACIFTALSMFFSFFKTVSSVGATPMLVFVAALPVCAYAAASVAMICRPAGQESYMMGILCFRAAYGLSTSTGILPITPWVTYCIHLHMDKLTEILTSGLLEPAPLSFLVPVRILLGVASGGMYEQVGMTLPRLQGALVHAAGLLVAVLVDWRYRFLYRAYQARHQSKSKAGHDLGPRLSASTSKAAQAVVHPLETHTSTGVLAEELPLDASAVEQTFDAPFSRESDVVGYAGEAVCAQASIGQSHTPHALTAMLAESLSPGESHCTQQESLERESVVALLRQRRHRYKSKSAQMERVAIQLTGDISPHDLPLDATERLAHIVEERLGDGCVVGMAIRAGCVVICFDVCKVASEGKQPSRDSQEVRMLTMEAAQEWRQGLGLGSLGGEGGEAPIAVLACLRTQTGQLDSDVATPCSMEVRCPILVMPPKTTTHAIQDNNSRLDEELQMPHRQGDPTHKPPASAAVHLPLVVDITAPAHLGVVRGWHGPTDSPEELEDKESSLCLLAAVQGCFVPLDILRVESIRVELSITLPAELAATISSSTSVELELWAGGKLARSLTVLLVPASRALVAAELMLWTQELPAAEATDFVKDLANWLHLHQKCCNITSNNAANAPPVQQLVAVGKGLLLHSLCCGMVGIAGMLLDSLVQPPLSLTFAALASEAFAYKPELTGDPLQKPGQAESGVDGSHITVQDVSAAARHSGNAAVLAQCQAWEAQQAGVAPISRGPAPPTCPAAATRLAAPIHPAAAALWQWFVMVLPFWPLRRRACTRKTAAFSALAAVSKKSGSRGAAARAAETREYRAWVIDHTATLTKAYFMFAPLHLSILLLKSARENQLDTDAPALAFLTATYLSIALGVHRYPKCTEVFAVVAFLGRLITLLSLGSGLLPIPSSFSVVYKCRTEAILEVFVVSCLEPVRIPWLIPVRILLAGGYTTLYAKSGFTHPLLEALAVNGASLLVSMVMDRRHRYIYAWHRANIDGAGAGAGAHPSVMASASRCSIELQNEEDVKIRKSTSE</sequence>
<keyword evidence="1" id="KW-0472">Membrane</keyword>
<organism evidence="2 3">
    <name type="scientific">Dunaliella salina</name>
    <name type="common">Green alga</name>
    <name type="synonym">Protococcus salinus</name>
    <dbReference type="NCBI Taxonomy" id="3046"/>
    <lineage>
        <taxon>Eukaryota</taxon>
        <taxon>Viridiplantae</taxon>
        <taxon>Chlorophyta</taxon>
        <taxon>core chlorophytes</taxon>
        <taxon>Chlorophyceae</taxon>
        <taxon>CS clade</taxon>
        <taxon>Chlamydomonadales</taxon>
        <taxon>Dunaliellaceae</taxon>
        <taxon>Dunaliella</taxon>
    </lineage>
</organism>
<keyword evidence="3" id="KW-1185">Reference proteome</keyword>
<proteinExistence type="predicted"/>
<evidence type="ECO:0000256" key="1">
    <source>
        <dbReference type="SAM" id="Phobius"/>
    </source>
</evidence>